<name>A0ABN2NY33_9ACTN</name>
<dbReference type="PROSITE" id="PS50850">
    <property type="entry name" value="MFS"/>
    <property type="match status" value="1"/>
</dbReference>
<feature type="transmembrane region" description="Helical" evidence="5">
    <location>
        <begin position="310"/>
        <end position="327"/>
    </location>
</feature>
<evidence type="ECO:0000259" key="6">
    <source>
        <dbReference type="PROSITE" id="PS50850"/>
    </source>
</evidence>
<sequence>MTTRDGRRPEAAAGTGPMPRGTLRVVAVATATSLAAFTAPLATITSTAAGLGAGPAGRTWILSSMAIGLGAFLLSAGTLADDRGRRRVFVAGLGLLVAASVVCAAAPGEVVFVLGRVGQGAGAAAVIAAGLGLISAAFAPGPSRAQASGVWGASVGAGIALGPLVSAGLDVAISWRAVHVVLAVLALATALAALRAVPESRMPEPRGLDLPGTLLFTTAVGCFLAALVEGRLGWGPTSLLLAAVAAVAAVGFVVVERRSRAPMLDLGLLTRPAFLAATVAAAVTGGGIIALLSTMTGFLAALGITPFGSAWLLLAWSGTSVVTALLARRLPAAVIGRHQLAAGLLVVAVGQLLLTGVDPDATWVRFVPGLLVAGVASGVVNAALGREAVASVPPGRAGMGSGANNTARYVGSAVGVGVVSAILGAPRAGSAAEALTQGWNVAALVTAAVTAAGALVVVACRPPSSPRG</sequence>
<feature type="transmembrane region" description="Helical" evidence="5">
    <location>
        <begin position="234"/>
        <end position="255"/>
    </location>
</feature>
<keyword evidence="4 5" id="KW-0472">Membrane</keyword>
<evidence type="ECO:0000256" key="2">
    <source>
        <dbReference type="ARBA" id="ARBA00022692"/>
    </source>
</evidence>
<dbReference type="InterPro" id="IPR020846">
    <property type="entry name" value="MFS_dom"/>
</dbReference>
<evidence type="ECO:0000313" key="7">
    <source>
        <dbReference type="EMBL" id="GAA1904674.1"/>
    </source>
</evidence>
<dbReference type="EMBL" id="BAAAMY010000001">
    <property type="protein sequence ID" value="GAA1904674.1"/>
    <property type="molecule type" value="Genomic_DNA"/>
</dbReference>
<reference evidence="7 8" key="1">
    <citation type="journal article" date="2019" name="Int. J. Syst. Evol. Microbiol.">
        <title>The Global Catalogue of Microorganisms (GCM) 10K type strain sequencing project: providing services to taxonomists for standard genome sequencing and annotation.</title>
        <authorList>
            <consortium name="The Broad Institute Genomics Platform"/>
            <consortium name="The Broad Institute Genome Sequencing Center for Infectious Disease"/>
            <person name="Wu L."/>
            <person name="Ma J."/>
        </authorList>
    </citation>
    <scope>NUCLEOTIDE SEQUENCE [LARGE SCALE GENOMIC DNA]</scope>
    <source>
        <strain evidence="7 8">JCM 14046</strain>
    </source>
</reference>
<organism evidence="7 8">
    <name type="scientific">Nocardioides lentus</name>
    <dbReference type="NCBI Taxonomy" id="338077"/>
    <lineage>
        <taxon>Bacteria</taxon>
        <taxon>Bacillati</taxon>
        <taxon>Actinomycetota</taxon>
        <taxon>Actinomycetes</taxon>
        <taxon>Propionibacteriales</taxon>
        <taxon>Nocardioidaceae</taxon>
        <taxon>Nocardioides</taxon>
    </lineage>
</organism>
<dbReference type="Gene3D" id="1.20.1720.10">
    <property type="entry name" value="Multidrug resistance protein D"/>
    <property type="match status" value="1"/>
</dbReference>
<feature type="transmembrane region" description="Helical" evidence="5">
    <location>
        <begin position="363"/>
        <end position="385"/>
    </location>
</feature>
<feature type="transmembrane region" description="Helical" evidence="5">
    <location>
        <begin position="406"/>
        <end position="426"/>
    </location>
</feature>
<dbReference type="InterPro" id="IPR036259">
    <property type="entry name" value="MFS_trans_sf"/>
</dbReference>
<keyword evidence="8" id="KW-1185">Reference proteome</keyword>
<dbReference type="Pfam" id="PF07690">
    <property type="entry name" value="MFS_1"/>
    <property type="match status" value="1"/>
</dbReference>
<evidence type="ECO:0000256" key="3">
    <source>
        <dbReference type="ARBA" id="ARBA00022989"/>
    </source>
</evidence>
<feature type="domain" description="Major facilitator superfamily (MFS) profile" evidence="6">
    <location>
        <begin position="22"/>
        <end position="465"/>
    </location>
</feature>
<keyword evidence="3 5" id="KW-1133">Transmembrane helix</keyword>
<comment type="caution">
    <text evidence="7">The sequence shown here is derived from an EMBL/GenBank/DDBJ whole genome shotgun (WGS) entry which is preliminary data.</text>
</comment>
<evidence type="ECO:0000256" key="5">
    <source>
        <dbReference type="SAM" id="Phobius"/>
    </source>
</evidence>
<feature type="transmembrane region" description="Helical" evidence="5">
    <location>
        <begin position="21"/>
        <end position="39"/>
    </location>
</feature>
<feature type="transmembrane region" description="Helical" evidence="5">
    <location>
        <begin position="150"/>
        <end position="169"/>
    </location>
</feature>
<feature type="transmembrane region" description="Helical" evidence="5">
    <location>
        <begin position="208"/>
        <end position="228"/>
    </location>
</feature>
<feature type="transmembrane region" description="Helical" evidence="5">
    <location>
        <begin position="275"/>
        <end position="304"/>
    </location>
</feature>
<feature type="transmembrane region" description="Helical" evidence="5">
    <location>
        <begin position="120"/>
        <end position="138"/>
    </location>
</feature>
<feature type="transmembrane region" description="Helical" evidence="5">
    <location>
        <begin position="438"/>
        <end position="460"/>
    </location>
</feature>
<feature type="transmembrane region" description="Helical" evidence="5">
    <location>
        <begin position="88"/>
        <end position="108"/>
    </location>
</feature>
<dbReference type="PANTHER" id="PTHR42718">
    <property type="entry name" value="MAJOR FACILITATOR SUPERFAMILY MULTIDRUG TRANSPORTER MFSC"/>
    <property type="match status" value="1"/>
</dbReference>
<evidence type="ECO:0000256" key="4">
    <source>
        <dbReference type="ARBA" id="ARBA00023136"/>
    </source>
</evidence>
<proteinExistence type="predicted"/>
<dbReference type="InterPro" id="IPR011701">
    <property type="entry name" value="MFS"/>
</dbReference>
<comment type="subcellular location">
    <subcellularLocation>
        <location evidence="1">Cell membrane</location>
        <topology evidence="1">Multi-pass membrane protein</topology>
    </subcellularLocation>
</comment>
<evidence type="ECO:0000313" key="8">
    <source>
        <dbReference type="Proteomes" id="UP001501612"/>
    </source>
</evidence>
<dbReference type="PANTHER" id="PTHR42718:SF49">
    <property type="entry name" value="EXPORT PROTEIN"/>
    <property type="match status" value="1"/>
</dbReference>
<accession>A0ABN2NY33</accession>
<dbReference type="Proteomes" id="UP001501612">
    <property type="component" value="Unassembled WGS sequence"/>
</dbReference>
<feature type="transmembrane region" description="Helical" evidence="5">
    <location>
        <begin position="175"/>
        <end position="196"/>
    </location>
</feature>
<protein>
    <submittedName>
        <fullName evidence="7">MFS transporter</fullName>
    </submittedName>
</protein>
<dbReference type="SUPFAM" id="SSF103473">
    <property type="entry name" value="MFS general substrate transporter"/>
    <property type="match status" value="1"/>
</dbReference>
<dbReference type="Gene3D" id="1.20.1250.20">
    <property type="entry name" value="MFS general substrate transporter like domains"/>
    <property type="match status" value="1"/>
</dbReference>
<keyword evidence="2 5" id="KW-0812">Transmembrane</keyword>
<feature type="transmembrane region" description="Helical" evidence="5">
    <location>
        <begin position="59"/>
        <end position="76"/>
    </location>
</feature>
<feature type="transmembrane region" description="Helical" evidence="5">
    <location>
        <begin position="339"/>
        <end position="357"/>
    </location>
</feature>
<gene>
    <name evidence="7" type="ORF">GCM10009737_01660</name>
</gene>
<dbReference type="RefSeq" id="WP_344002336.1">
    <property type="nucleotide sequence ID" value="NZ_BAAAMY010000001.1"/>
</dbReference>
<evidence type="ECO:0000256" key="1">
    <source>
        <dbReference type="ARBA" id="ARBA00004651"/>
    </source>
</evidence>